<keyword evidence="2" id="KW-1185">Reference proteome</keyword>
<gene>
    <name evidence="1" type="ORF">CW354_14655</name>
</gene>
<dbReference type="EMBL" id="PJCH01000011">
    <property type="protein sequence ID" value="PQA86727.1"/>
    <property type="molecule type" value="Genomic_DNA"/>
</dbReference>
<evidence type="ECO:0000313" key="1">
    <source>
        <dbReference type="EMBL" id="PQA86727.1"/>
    </source>
</evidence>
<protein>
    <submittedName>
        <fullName evidence="1">Uncharacterized protein</fullName>
    </submittedName>
</protein>
<reference evidence="1 2" key="1">
    <citation type="submission" date="2017-12" db="EMBL/GenBank/DDBJ databases">
        <authorList>
            <person name="Hurst M.R.H."/>
        </authorList>
    </citation>
    <scope>NUCLEOTIDE SEQUENCE [LARGE SCALE GENOMIC DNA]</scope>
    <source>
        <strain evidence="1 2">SY-3-19</strain>
    </source>
</reference>
<proteinExistence type="predicted"/>
<name>A0A2S7K2K6_9PROT</name>
<organism evidence="1 2">
    <name type="scientific">Hyphococcus luteus</name>
    <dbReference type="NCBI Taxonomy" id="2058213"/>
    <lineage>
        <taxon>Bacteria</taxon>
        <taxon>Pseudomonadati</taxon>
        <taxon>Pseudomonadota</taxon>
        <taxon>Alphaproteobacteria</taxon>
        <taxon>Parvularculales</taxon>
        <taxon>Parvularculaceae</taxon>
        <taxon>Hyphococcus</taxon>
    </lineage>
</organism>
<sequence length="264" mass="30367">MLLASTPRQMTRLLLWALFFGLSLFALTKKTVAADRANNTGCEIYEYDLIAELDENSDVRELLAVLRPGWKTYSCKRDKIGFVHLATPILTNDGVSSYTLYSLHPKNSANDEAAVEDYFIEAVFDMMMVNPSNEEVSHLNSRFAETSFVTTGAFKNIHRLWTDIIRDTRNKNRMAELSGLGQRERGLFQSFIEEIEKQDAWRLSALYFSQSDEYVSSPSRYTVEISSGKKLWRIDFDFTDFDEIALQNIDHYEGDVVLVEEFDD</sequence>
<dbReference type="RefSeq" id="WP_104830845.1">
    <property type="nucleotide sequence ID" value="NZ_PJCH01000011.1"/>
</dbReference>
<accession>A0A2S7K2K6</accession>
<evidence type="ECO:0000313" key="2">
    <source>
        <dbReference type="Proteomes" id="UP000239504"/>
    </source>
</evidence>
<dbReference type="Proteomes" id="UP000239504">
    <property type="component" value="Unassembled WGS sequence"/>
</dbReference>
<comment type="caution">
    <text evidence="1">The sequence shown here is derived from an EMBL/GenBank/DDBJ whole genome shotgun (WGS) entry which is preliminary data.</text>
</comment>
<dbReference type="AlphaFoldDB" id="A0A2S7K2K6"/>